<proteinExistence type="predicted"/>
<dbReference type="PANTHER" id="PTHR45458">
    <property type="entry name" value="SHORT-CHAIN DEHYDROGENASE/REDUCTASE SDR"/>
    <property type="match status" value="1"/>
</dbReference>
<dbReference type="SUPFAM" id="SSF51735">
    <property type="entry name" value="NAD(P)-binding Rossmann-fold domains"/>
    <property type="match status" value="1"/>
</dbReference>
<reference evidence="1 2" key="1">
    <citation type="submission" date="2014-02" db="EMBL/GenBank/DDBJ databases">
        <title>The genome sequence of the entomopathogenic fungus Metarhizium robertsii ARSEF 2575.</title>
        <authorList>
            <person name="Giuliano Garisto Donzelli B."/>
            <person name="Roe B.A."/>
            <person name="Macmil S.L."/>
            <person name="Krasnoff S.B."/>
            <person name="Gibson D.M."/>
        </authorList>
    </citation>
    <scope>NUCLEOTIDE SEQUENCE [LARGE SCALE GENOMIC DNA]</scope>
    <source>
        <strain evidence="1 2">ARSEF 2575</strain>
    </source>
</reference>
<gene>
    <name evidence="1" type="ORF">X797_010750</name>
</gene>
<dbReference type="EMBL" id="JELW01000054">
    <property type="protein sequence ID" value="EXU96130.1"/>
    <property type="molecule type" value="Genomic_DNA"/>
</dbReference>
<name>A0A014N878_9HYPO</name>
<accession>A0A014N878</accession>
<dbReference type="InterPro" id="IPR052184">
    <property type="entry name" value="SDR_enzymes"/>
</dbReference>
<dbReference type="InterPro" id="IPR002347">
    <property type="entry name" value="SDR_fam"/>
</dbReference>
<organism evidence="1 2">
    <name type="scientific">Metarhizium robertsii</name>
    <dbReference type="NCBI Taxonomy" id="568076"/>
    <lineage>
        <taxon>Eukaryota</taxon>
        <taxon>Fungi</taxon>
        <taxon>Dikarya</taxon>
        <taxon>Ascomycota</taxon>
        <taxon>Pezizomycotina</taxon>
        <taxon>Sordariomycetes</taxon>
        <taxon>Hypocreomycetidae</taxon>
        <taxon>Hypocreales</taxon>
        <taxon>Clavicipitaceae</taxon>
        <taxon>Metarhizium</taxon>
    </lineage>
</organism>
<dbReference type="PANTHER" id="PTHR45458:SF1">
    <property type="entry name" value="SHORT CHAIN DEHYDROGENASE"/>
    <property type="match status" value="1"/>
</dbReference>
<dbReference type="HOGENOM" id="CLU_010194_9_1_1"/>
<protein>
    <submittedName>
        <fullName evidence="1">Enoyl-(Acyl carrier protein) reductase</fullName>
    </submittedName>
</protein>
<dbReference type="Proteomes" id="UP000030151">
    <property type="component" value="Unassembled WGS sequence"/>
</dbReference>
<comment type="caution">
    <text evidence="1">The sequence shown here is derived from an EMBL/GenBank/DDBJ whole genome shotgun (WGS) entry which is preliminary data.</text>
</comment>
<sequence>MRMLRDNQQLLILDAGSNRGIGLNLTKAFLSQSYNVFATIRPKSRLDSSFRDLEETGATILELDFLDEKSIASAARAYGNKPLDVLINVGGLPPNPKPWKDQTSSLMLERLRAMTIVSPYLTMTEFLPQLELATNPKVINISSSFGSISISGTLALVWESEGRNTTIICVEPGFLYTKLTGWDGEDDMETCIKGLMKIIDSISHEDTGAFLKWDGSKIPF</sequence>
<dbReference type="PRINTS" id="PR00081">
    <property type="entry name" value="GDHRDH"/>
</dbReference>
<evidence type="ECO:0000313" key="2">
    <source>
        <dbReference type="Proteomes" id="UP000030151"/>
    </source>
</evidence>
<dbReference type="OrthoDB" id="5296at2759"/>
<dbReference type="InterPro" id="IPR036291">
    <property type="entry name" value="NAD(P)-bd_dom_sf"/>
</dbReference>
<dbReference type="Gene3D" id="3.40.50.720">
    <property type="entry name" value="NAD(P)-binding Rossmann-like Domain"/>
    <property type="match status" value="1"/>
</dbReference>
<dbReference type="Pfam" id="PF00106">
    <property type="entry name" value="adh_short"/>
    <property type="match status" value="1"/>
</dbReference>
<dbReference type="GO" id="GO:0016616">
    <property type="term" value="F:oxidoreductase activity, acting on the CH-OH group of donors, NAD or NADP as acceptor"/>
    <property type="evidence" value="ECO:0007669"/>
    <property type="project" value="TreeGrafter"/>
</dbReference>
<dbReference type="AlphaFoldDB" id="A0A014N878"/>
<evidence type="ECO:0000313" key="1">
    <source>
        <dbReference type="EMBL" id="EXU96130.1"/>
    </source>
</evidence>